<keyword evidence="2" id="KW-0732">Signal</keyword>
<feature type="transmembrane region" description="Helical" evidence="1">
    <location>
        <begin position="269"/>
        <end position="289"/>
    </location>
</feature>
<protein>
    <recommendedName>
        <fullName evidence="5">Gram-positive cocci surface proteins LPxTG domain-containing protein</fullName>
    </recommendedName>
</protein>
<dbReference type="AlphaFoldDB" id="A0A6H2EJZ5"/>
<name>A0A6H2EJZ5_9ACTO</name>
<dbReference type="KEGG" id="arca:HC352_02655"/>
<sequence length="294" mass="31423">MKNFKKAAAFGLAFAFAGFGAVAPAFAANEDLESAVRTAQLDVDYFCTETAPTYDMAKCAIAEDDLAKAKKALEDAAAAPKQEEAPAVNDNVHNAQIDVDWFCTEGTEYYDMKKCKDAQQALEDAKDAGKETTAPSGDSVKNAIKDKELTAEWKCAEGSEYYDFNECANLNADLKDLRIKDALLDIDWFCTEGTEYYDMAKCADAKDRLAKLPGATKVPNSAPTVDDSKEAWPMEELTPATETTPAMKLTPAKKAAEEAKKGELAKTGIAAGALAGIAALSTLGGAAAIRRRNA</sequence>
<accession>A0A6H2EJZ5</accession>
<evidence type="ECO:0008006" key="5">
    <source>
        <dbReference type="Google" id="ProtNLM"/>
    </source>
</evidence>
<evidence type="ECO:0000313" key="3">
    <source>
        <dbReference type="EMBL" id="QJC21520.1"/>
    </source>
</evidence>
<keyword evidence="1" id="KW-0812">Transmembrane</keyword>
<proteinExistence type="predicted"/>
<organism evidence="3 4">
    <name type="scientific">Arcanobacterium buesumense</name>
    <dbReference type="NCBI Taxonomy" id="2722751"/>
    <lineage>
        <taxon>Bacteria</taxon>
        <taxon>Bacillati</taxon>
        <taxon>Actinomycetota</taxon>
        <taxon>Actinomycetes</taxon>
        <taxon>Actinomycetales</taxon>
        <taxon>Actinomycetaceae</taxon>
        <taxon>Arcanobacterium</taxon>
    </lineage>
</organism>
<keyword evidence="1" id="KW-0472">Membrane</keyword>
<evidence type="ECO:0000313" key="4">
    <source>
        <dbReference type="Proteomes" id="UP000502298"/>
    </source>
</evidence>
<keyword evidence="4" id="KW-1185">Reference proteome</keyword>
<evidence type="ECO:0000256" key="1">
    <source>
        <dbReference type="SAM" id="Phobius"/>
    </source>
</evidence>
<gene>
    <name evidence="3" type="ORF">HC352_02655</name>
</gene>
<dbReference type="EMBL" id="CP050804">
    <property type="protein sequence ID" value="QJC21520.1"/>
    <property type="molecule type" value="Genomic_DNA"/>
</dbReference>
<feature type="chain" id="PRO_5026206442" description="Gram-positive cocci surface proteins LPxTG domain-containing protein" evidence="2">
    <location>
        <begin position="28"/>
        <end position="294"/>
    </location>
</feature>
<reference evidence="3 4" key="1">
    <citation type="submission" date="2020-03" db="EMBL/GenBank/DDBJ databases">
        <title>Complete genome of Arcanobacterium buesumensis sp. nov. strain 2701.</title>
        <authorList>
            <person name="Borowiak M."/>
            <person name="Alssahen M."/>
            <person name="Laemmler C."/>
            <person name="Malorny B."/>
            <person name="Hassan A."/>
            <person name="Prenger-Berninghoff E."/>
            <person name="Ploetz M."/>
            <person name="Abdulmawjood A."/>
        </authorList>
    </citation>
    <scope>NUCLEOTIDE SEQUENCE [LARGE SCALE GENOMIC DNA]</scope>
    <source>
        <strain evidence="3 4">2701</strain>
    </source>
</reference>
<evidence type="ECO:0000256" key="2">
    <source>
        <dbReference type="SAM" id="SignalP"/>
    </source>
</evidence>
<dbReference type="RefSeq" id="WP_168917460.1">
    <property type="nucleotide sequence ID" value="NZ_CP050804.1"/>
</dbReference>
<keyword evidence="1" id="KW-1133">Transmembrane helix</keyword>
<feature type="signal peptide" evidence="2">
    <location>
        <begin position="1"/>
        <end position="27"/>
    </location>
</feature>
<dbReference type="Proteomes" id="UP000502298">
    <property type="component" value="Chromosome"/>
</dbReference>